<feature type="compositionally biased region" description="Low complexity" evidence="1">
    <location>
        <begin position="79"/>
        <end position="100"/>
    </location>
</feature>
<name>A0A6J4JL13_9PROT</name>
<evidence type="ECO:0000256" key="1">
    <source>
        <dbReference type="SAM" id="MobiDB-lite"/>
    </source>
</evidence>
<organism evidence="2">
    <name type="scientific">uncultured Acetobacteraceae bacterium</name>
    <dbReference type="NCBI Taxonomy" id="169975"/>
    <lineage>
        <taxon>Bacteria</taxon>
        <taxon>Pseudomonadati</taxon>
        <taxon>Pseudomonadota</taxon>
        <taxon>Alphaproteobacteria</taxon>
        <taxon>Acetobacterales</taxon>
        <taxon>Acetobacteraceae</taxon>
        <taxon>environmental samples</taxon>
    </lineage>
</organism>
<reference evidence="2" key="1">
    <citation type="submission" date="2020-02" db="EMBL/GenBank/DDBJ databases">
        <authorList>
            <person name="Meier V. D."/>
        </authorList>
    </citation>
    <scope>NUCLEOTIDE SEQUENCE</scope>
    <source>
        <strain evidence="2">AVDCRST_MAG08</strain>
    </source>
</reference>
<dbReference type="EMBL" id="CADCTG010000291">
    <property type="protein sequence ID" value="CAA9281275.1"/>
    <property type="molecule type" value="Genomic_DNA"/>
</dbReference>
<feature type="compositionally biased region" description="Basic residues" evidence="1">
    <location>
        <begin position="1"/>
        <end position="13"/>
    </location>
</feature>
<feature type="non-terminal residue" evidence="2">
    <location>
        <position position="124"/>
    </location>
</feature>
<feature type="non-terminal residue" evidence="2">
    <location>
        <position position="1"/>
    </location>
</feature>
<feature type="region of interest" description="Disordered" evidence="1">
    <location>
        <begin position="1"/>
        <end position="100"/>
    </location>
</feature>
<sequence length="124" mass="12895">WRRPRRSSARPRLRPVSPPSASPRTATAPTRARSARCSAEGLPIGPAPTGTTDWSKITAASKAERDACAASRASPRQGASVEATTSSVPSSAPVPATTSPSLPAVVACFICVARQPRSPSWKPH</sequence>
<feature type="compositionally biased region" description="Low complexity" evidence="1">
    <location>
        <begin position="22"/>
        <end position="39"/>
    </location>
</feature>
<proteinExistence type="predicted"/>
<accession>A0A6J4JL13</accession>
<protein>
    <submittedName>
        <fullName evidence="2">Integrase, catalytic region</fullName>
    </submittedName>
</protein>
<evidence type="ECO:0000313" key="2">
    <source>
        <dbReference type="EMBL" id="CAA9281275.1"/>
    </source>
</evidence>
<dbReference type="AlphaFoldDB" id="A0A6J4JL13"/>
<gene>
    <name evidence="2" type="ORF">AVDCRST_MAG08-3785</name>
</gene>